<keyword evidence="4 6" id="KW-0698">rRNA processing</keyword>
<dbReference type="Proteomes" id="UP001142055">
    <property type="component" value="Chromosome 3"/>
</dbReference>
<proteinExistence type="inferred from homology"/>
<dbReference type="GO" id="GO:0005730">
    <property type="term" value="C:nucleolus"/>
    <property type="evidence" value="ECO:0007669"/>
    <property type="project" value="UniProtKB-SubCell"/>
</dbReference>
<sequence>MSDIGENYYEYEDQQSDDESIKQEDIDADNCSDSLHDDLAQTTFEELLCMKDKLGTKIYRDTVLSKFSNKDKVDDNNEELKQIKSRPSKPKVKGNPNLSQFKRVNRSYPIEATSKRVDYRYNFASLPATTATNLANKSQQKTFRDPRFENNKNNDFKLTKFEQNYSFLNEKRSQELQSLQMKLKKTKSEDEKEKIIKSIQIIKNQLQTHSQKEQSKVLKNKIKEKVAEIKFADSSLQVDNHKLKPKINKSTMKRAQLAEKFKQLKQSGKLEKYLEKKRKKNALKDRRLFSS</sequence>
<feature type="region of interest" description="Disordered" evidence="7">
    <location>
        <begin position="1"/>
        <end position="34"/>
    </location>
</feature>
<name>A0A9Q0M1U3_BLOTA</name>
<dbReference type="OMA" id="PRFDNRC"/>
<comment type="similarity">
    <text evidence="2 6">Belongs to the RRP36 family.</text>
</comment>
<comment type="caution">
    <text evidence="8">The sequence shown here is derived from an EMBL/GenBank/DDBJ whole genome shotgun (WGS) entry which is preliminary data.</text>
</comment>
<comment type="subcellular location">
    <subcellularLocation>
        <location evidence="1 6">Nucleus</location>
        <location evidence="1 6">Nucleolus</location>
    </subcellularLocation>
</comment>
<protein>
    <recommendedName>
        <fullName evidence="6">rRNA biogenesis protein RRP36</fullName>
    </recommendedName>
</protein>
<dbReference type="PANTHER" id="PTHR21738">
    <property type="entry name" value="RIBOSOMAL RNA PROCESSING PROTEIN 36 HOMOLOG"/>
    <property type="match status" value="1"/>
</dbReference>
<comment type="function">
    <text evidence="6">Component of the 90S pre-ribosome involved in the maturation of rRNAs. Required for early cleavages of the pre-RNAs in the 40S ribosomal subunit maturation pathway.</text>
</comment>
<evidence type="ECO:0000256" key="5">
    <source>
        <dbReference type="ARBA" id="ARBA00023242"/>
    </source>
</evidence>
<evidence type="ECO:0000313" key="9">
    <source>
        <dbReference type="Proteomes" id="UP001142055"/>
    </source>
</evidence>
<feature type="compositionally biased region" description="Basic residues" evidence="7">
    <location>
        <begin position="83"/>
        <end position="92"/>
    </location>
</feature>
<gene>
    <name evidence="8" type="ORF">RDWZM_008777</name>
</gene>
<dbReference type="Pfam" id="PF06102">
    <property type="entry name" value="RRP36"/>
    <property type="match status" value="1"/>
</dbReference>
<dbReference type="GO" id="GO:0000462">
    <property type="term" value="P:maturation of SSU-rRNA from tricistronic rRNA transcript (SSU-rRNA, 5.8S rRNA, LSU-rRNA)"/>
    <property type="evidence" value="ECO:0007669"/>
    <property type="project" value="TreeGrafter"/>
</dbReference>
<evidence type="ECO:0000256" key="6">
    <source>
        <dbReference type="RuleBase" id="RU368027"/>
    </source>
</evidence>
<dbReference type="AlphaFoldDB" id="A0A9Q0M1U3"/>
<keyword evidence="3 6" id="KW-0690">Ribosome biogenesis</keyword>
<evidence type="ECO:0000313" key="8">
    <source>
        <dbReference type="EMBL" id="KAJ6217620.1"/>
    </source>
</evidence>
<feature type="compositionally biased region" description="Acidic residues" evidence="7">
    <location>
        <begin position="9"/>
        <end position="18"/>
    </location>
</feature>
<feature type="region of interest" description="Disordered" evidence="7">
    <location>
        <begin position="70"/>
        <end position="102"/>
    </location>
</feature>
<dbReference type="EMBL" id="JAPWDV010000003">
    <property type="protein sequence ID" value="KAJ6217620.1"/>
    <property type="molecule type" value="Genomic_DNA"/>
</dbReference>
<organism evidence="8 9">
    <name type="scientific">Blomia tropicalis</name>
    <name type="common">Mite</name>
    <dbReference type="NCBI Taxonomy" id="40697"/>
    <lineage>
        <taxon>Eukaryota</taxon>
        <taxon>Metazoa</taxon>
        <taxon>Ecdysozoa</taxon>
        <taxon>Arthropoda</taxon>
        <taxon>Chelicerata</taxon>
        <taxon>Arachnida</taxon>
        <taxon>Acari</taxon>
        <taxon>Acariformes</taxon>
        <taxon>Sarcoptiformes</taxon>
        <taxon>Astigmata</taxon>
        <taxon>Glycyphagoidea</taxon>
        <taxon>Echimyopodidae</taxon>
        <taxon>Blomia</taxon>
    </lineage>
</organism>
<evidence type="ECO:0000256" key="3">
    <source>
        <dbReference type="ARBA" id="ARBA00022517"/>
    </source>
</evidence>
<keyword evidence="9" id="KW-1185">Reference proteome</keyword>
<accession>A0A9Q0M1U3</accession>
<comment type="subunit">
    <text evidence="6">Associates with 90S and pre-40S pre-ribosomal particles.</text>
</comment>
<evidence type="ECO:0000256" key="4">
    <source>
        <dbReference type="ARBA" id="ARBA00022552"/>
    </source>
</evidence>
<keyword evidence="6" id="KW-0687">Ribonucleoprotein</keyword>
<dbReference type="PANTHER" id="PTHR21738:SF0">
    <property type="entry name" value="RIBOSOMAL RNA PROCESSING PROTEIN 36 HOMOLOG"/>
    <property type="match status" value="1"/>
</dbReference>
<evidence type="ECO:0000256" key="2">
    <source>
        <dbReference type="ARBA" id="ARBA00009418"/>
    </source>
</evidence>
<reference evidence="8" key="1">
    <citation type="submission" date="2022-12" db="EMBL/GenBank/DDBJ databases">
        <title>Genome assemblies of Blomia tropicalis.</title>
        <authorList>
            <person name="Cui Y."/>
        </authorList>
    </citation>
    <scope>NUCLEOTIDE SEQUENCE</scope>
    <source>
        <tissue evidence="8">Adult mites</tissue>
    </source>
</reference>
<dbReference type="InterPro" id="IPR009292">
    <property type="entry name" value="RRP36"/>
</dbReference>
<feature type="compositionally biased region" description="Basic and acidic residues" evidence="7">
    <location>
        <begin position="70"/>
        <end position="82"/>
    </location>
</feature>
<evidence type="ECO:0000256" key="7">
    <source>
        <dbReference type="SAM" id="MobiDB-lite"/>
    </source>
</evidence>
<keyword evidence="5 6" id="KW-0539">Nucleus</keyword>
<dbReference type="GO" id="GO:0030686">
    <property type="term" value="C:90S preribosome"/>
    <property type="evidence" value="ECO:0007669"/>
    <property type="project" value="TreeGrafter"/>
</dbReference>
<evidence type="ECO:0000256" key="1">
    <source>
        <dbReference type="ARBA" id="ARBA00004604"/>
    </source>
</evidence>
<dbReference type="OrthoDB" id="448446at2759"/>